<dbReference type="PANTHER" id="PTHR35894:SF1">
    <property type="entry name" value="PHOSPHORIBULOKINASE _ URIDINE KINASE FAMILY"/>
    <property type="match status" value="1"/>
</dbReference>
<name>A0A401JF35_9PROT</name>
<dbReference type="PANTHER" id="PTHR35894">
    <property type="entry name" value="GENERAL SECRETION PATHWAY PROTEIN A-RELATED"/>
    <property type="match status" value="1"/>
</dbReference>
<dbReference type="SUPFAM" id="SSF52540">
    <property type="entry name" value="P-loop containing nucleoside triphosphate hydrolases"/>
    <property type="match status" value="1"/>
</dbReference>
<dbReference type="GO" id="GO:0016887">
    <property type="term" value="F:ATP hydrolysis activity"/>
    <property type="evidence" value="ECO:0007669"/>
    <property type="project" value="InterPro"/>
</dbReference>
<dbReference type="OrthoDB" id="9783370at2"/>
<evidence type="ECO:0000313" key="3">
    <source>
        <dbReference type="Proteomes" id="UP000286806"/>
    </source>
</evidence>
<dbReference type="EMBL" id="BGOW01000017">
    <property type="protein sequence ID" value="GBL46242.1"/>
    <property type="molecule type" value="Genomic_DNA"/>
</dbReference>
<sequence>MSQPAFRHQELEYMPLKLKSIMARANLSQHDLVKRMPAGLRGPTCRPTVSRILNWDEWPVNIDRDSIVEAVEALLREAHVSEADIAQAWQPDSPEVRYLHPKFKSKPPLGDDPMIHRKEALTEQARKHWRLFKDPFTDDINAPEDVFLADDQRYVREVMYSAARHGRFVAIVGESGSGKTTLRRDMIDRIRRERLPIQVIQPRTIDKNTLTAGAICDAIVLDMQPHAKLRRTLEGKAREVERLLTESSQGGYSHVLMIEESHDLSVSTLKFLKRFWELEDGFKKLLAIILIGQPEMKNRLDERNFEVREVVRRCELVELLPLDGKLEEYLTHKLQRAGVDYAKVFAPGAADAALAKLIQKVGKHDYVSMAYPLEVNNLTTRALNAAAAIGATSIDADLIKEL</sequence>
<evidence type="ECO:0000259" key="1">
    <source>
        <dbReference type="Pfam" id="PF13401"/>
    </source>
</evidence>
<accession>A0A401JF35</accession>
<organism evidence="2 3">
    <name type="scientific">Sulfuriferula multivorans</name>
    <dbReference type="NCBI Taxonomy" id="1559896"/>
    <lineage>
        <taxon>Bacteria</taxon>
        <taxon>Pseudomonadati</taxon>
        <taxon>Pseudomonadota</taxon>
        <taxon>Betaproteobacteria</taxon>
        <taxon>Nitrosomonadales</taxon>
        <taxon>Sulfuricellaceae</taxon>
        <taxon>Sulfuriferula</taxon>
    </lineage>
</organism>
<proteinExistence type="predicted"/>
<comment type="caution">
    <text evidence="2">The sequence shown here is derived from an EMBL/GenBank/DDBJ whole genome shotgun (WGS) entry which is preliminary data.</text>
</comment>
<dbReference type="InterPro" id="IPR052026">
    <property type="entry name" value="ExeA_AAA_ATPase_DNA-bind"/>
</dbReference>
<dbReference type="InterPro" id="IPR027417">
    <property type="entry name" value="P-loop_NTPase"/>
</dbReference>
<evidence type="ECO:0000313" key="2">
    <source>
        <dbReference type="EMBL" id="GBL46242.1"/>
    </source>
</evidence>
<dbReference type="Gene3D" id="3.40.50.300">
    <property type="entry name" value="P-loop containing nucleotide triphosphate hydrolases"/>
    <property type="match status" value="1"/>
</dbReference>
<protein>
    <submittedName>
        <fullName evidence="2">Eha</fullName>
    </submittedName>
</protein>
<dbReference type="RefSeq" id="WP_124705029.1">
    <property type="nucleotide sequence ID" value="NZ_BGOW01000017.1"/>
</dbReference>
<feature type="domain" description="ORC1/DEAH AAA+ ATPase" evidence="1">
    <location>
        <begin position="165"/>
        <end position="300"/>
    </location>
</feature>
<dbReference type="Pfam" id="PF13401">
    <property type="entry name" value="AAA_22"/>
    <property type="match status" value="1"/>
</dbReference>
<dbReference type="AlphaFoldDB" id="A0A401JF35"/>
<dbReference type="Proteomes" id="UP000286806">
    <property type="component" value="Unassembled WGS sequence"/>
</dbReference>
<keyword evidence="3" id="KW-1185">Reference proteome</keyword>
<dbReference type="InterPro" id="IPR049945">
    <property type="entry name" value="AAA_22"/>
</dbReference>
<reference evidence="2 3" key="1">
    <citation type="journal article" date="2019" name="Front. Microbiol.">
        <title>Genomes of Neutrophilic Sulfur-Oxidizing Chemolithoautotrophs Representing 9 Proteobacterial Species From 8 Genera.</title>
        <authorList>
            <person name="Watanabe T."/>
            <person name="Kojima H."/>
            <person name="Umezawa K."/>
            <person name="Hori C."/>
            <person name="Takasuka T.E."/>
            <person name="Kato Y."/>
            <person name="Fukui M."/>
        </authorList>
    </citation>
    <scope>NUCLEOTIDE SEQUENCE [LARGE SCALE GENOMIC DNA]</scope>
    <source>
        <strain evidence="2 3">TTN</strain>
    </source>
</reference>
<gene>
    <name evidence="2" type="ORF">SFMTTN_2055</name>
</gene>